<feature type="compositionally biased region" description="Basic and acidic residues" evidence="1">
    <location>
        <begin position="36"/>
        <end position="48"/>
    </location>
</feature>
<evidence type="ECO:0000313" key="3">
    <source>
        <dbReference type="Proteomes" id="UP000663440"/>
    </source>
</evidence>
<name>A0ABX7QB53_9FLAO</name>
<accession>A0ABX7QB53</accession>
<proteinExistence type="predicted"/>
<organism evidence="2 3">
    <name type="scientific">Flavobacterium endoglycinae</name>
    <dbReference type="NCBI Taxonomy" id="2816357"/>
    <lineage>
        <taxon>Bacteria</taxon>
        <taxon>Pseudomonadati</taxon>
        <taxon>Bacteroidota</taxon>
        <taxon>Flavobacteriia</taxon>
        <taxon>Flavobacteriales</taxon>
        <taxon>Flavobacteriaceae</taxon>
        <taxon>Flavobacterium</taxon>
    </lineage>
</organism>
<sequence>MNPDFNKTTIDTLAKRAGYKCSNPDCRVNTIGPNSDPEKSTKIGEELK</sequence>
<keyword evidence="3" id="KW-1185">Reference proteome</keyword>
<gene>
    <name evidence="2" type="ORF">J0383_18620</name>
</gene>
<protein>
    <submittedName>
        <fullName evidence="2">Uncharacterized protein</fullName>
    </submittedName>
</protein>
<evidence type="ECO:0000313" key="2">
    <source>
        <dbReference type="EMBL" id="QSW88265.1"/>
    </source>
</evidence>
<reference evidence="2 3" key="1">
    <citation type="submission" date="2021-03" db="EMBL/GenBank/DDBJ databases">
        <title>Flavobacterium kribbensis sp. nov, an endophytic bacteria, isolated from soybean.</title>
        <authorList>
            <person name="Lee J."/>
            <person name="Seo J."/>
        </authorList>
    </citation>
    <scope>NUCLEOTIDE SEQUENCE [LARGE SCALE GENOMIC DNA]</scope>
    <source>
        <strain evidence="2 3">BB8</strain>
    </source>
</reference>
<dbReference type="EMBL" id="CP071448">
    <property type="protein sequence ID" value="QSW88265.1"/>
    <property type="molecule type" value="Genomic_DNA"/>
</dbReference>
<dbReference type="Proteomes" id="UP000663440">
    <property type="component" value="Chromosome"/>
</dbReference>
<feature type="region of interest" description="Disordered" evidence="1">
    <location>
        <begin position="28"/>
        <end position="48"/>
    </location>
</feature>
<evidence type="ECO:0000256" key="1">
    <source>
        <dbReference type="SAM" id="MobiDB-lite"/>
    </source>
</evidence>
<dbReference type="RefSeq" id="WP_207295470.1">
    <property type="nucleotide sequence ID" value="NZ_CP071448.1"/>
</dbReference>